<evidence type="ECO:0000313" key="4">
    <source>
        <dbReference type="Proteomes" id="UP001061302"/>
    </source>
</evidence>
<feature type="domain" description="Glycosyl transferase family 1" evidence="1">
    <location>
        <begin position="182"/>
        <end position="342"/>
    </location>
</feature>
<dbReference type="Pfam" id="PF13439">
    <property type="entry name" value="Glyco_transf_4"/>
    <property type="match status" value="1"/>
</dbReference>
<gene>
    <name evidence="3" type="ORF">N8I74_14285</name>
</gene>
<organism evidence="3 4">
    <name type="scientific">Chitiniphilus purpureus</name>
    <dbReference type="NCBI Taxonomy" id="2981137"/>
    <lineage>
        <taxon>Bacteria</taxon>
        <taxon>Pseudomonadati</taxon>
        <taxon>Pseudomonadota</taxon>
        <taxon>Betaproteobacteria</taxon>
        <taxon>Neisseriales</taxon>
        <taxon>Chitinibacteraceae</taxon>
        <taxon>Chitiniphilus</taxon>
    </lineage>
</organism>
<dbReference type="Proteomes" id="UP001061302">
    <property type="component" value="Chromosome"/>
</dbReference>
<dbReference type="Pfam" id="PF00534">
    <property type="entry name" value="Glycos_transf_1"/>
    <property type="match status" value="1"/>
</dbReference>
<evidence type="ECO:0000259" key="1">
    <source>
        <dbReference type="Pfam" id="PF00534"/>
    </source>
</evidence>
<name>A0ABY6DJE0_9NEIS</name>
<protein>
    <submittedName>
        <fullName evidence="3">Glycosyltransferase family 4 protein</fullName>
    </submittedName>
</protein>
<evidence type="ECO:0000313" key="3">
    <source>
        <dbReference type="EMBL" id="UXY14476.1"/>
    </source>
</evidence>
<dbReference type="EMBL" id="CP106753">
    <property type="protein sequence ID" value="UXY14476.1"/>
    <property type="molecule type" value="Genomic_DNA"/>
</dbReference>
<dbReference type="PANTHER" id="PTHR12526">
    <property type="entry name" value="GLYCOSYLTRANSFERASE"/>
    <property type="match status" value="1"/>
</dbReference>
<proteinExistence type="predicted"/>
<dbReference type="Gene3D" id="3.40.50.2000">
    <property type="entry name" value="Glycogen Phosphorylase B"/>
    <property type="match status" value="2"/>
</dbReference>
<dbReference type="SUPFAM" id="SSF53756">
    <property type="entry name" value="UDP-Glycosyltransferase/glycogen phosphorylase"/>
    <property type="match status" value="1"/>
</dbReference>
<reference evidence="3" key="1">
    <citation type="submission" date="2022-10" db="EMBL/GenBank/DDBJ databases">
        <title>Chitiniphilus purpureus sp. nov., a novel chitin-degrading bacterium isolated from crawfish pond sediment.</title>
        <authorList>
            <person name="Li K."/>
        </authorList>
    </citation>
    <scope>NUCLEOTIDE SEQUENCE</scope>
    <source>
        <strain evidence="3">CD1</strain>
    </source>
</reference>
<dbReference type="InterPro" id="IPR028098">
    <property type="entry name" value="Glyco_trans_4-like_N"/>
</dbReference>
<dbReference type="PANTHER" id="PTHR12526:SF630">
    <property type="entry name" value="GLYCOSYLTRANSFERASE"/>
    <property type="match status" value="1"/>
</dbReference>
<dbReference type="RefSeq" id="WP_263123776.1">
    <property type="nucleotide sequence ID" value="NZ_CP106753.1"/>
</dbReference>
<dbReference type="InterPro" id="IPR001296">
    <property type="entry name" value="Glyco_trans_1"/>
</dbReference>
<accession>A0ABY6DJE0</accession>
<sequence length="370" mass="40293">MHVLFLSSSLGPGGAERVATTLCNSWVDRGDSVTLVPTFSGGGQPFYPLRPQIELLYLADQVGAAKSGWRSYFGRFNALLEIARSRHPDVIVSFLPNVNVVAVLLSAATGIPCIISERSDPAVQPLGTFWRMCCKALYRFADAVVVQTDNVAASVVRRYGNMRRVSVVPNPIPPALEQYRADGRAIRTRRCLLSLGRLSHEKQVGAVIDCFASLAGGFAEWDLHIYGDGPEREALSEQIIRLGMGDRVFLMGGTETPWAVMADSDLFVMNSRYEGFPNALLEAMAIGLPCVTADCRSGPREISADGRDAMLFAPGDVMAMQSALATLMADSALRNSLGLQARAAVLSRYSLAAILHLWDREMIAVRGRRR</sequence>
<evidence type="ECO:0000259" key="2">
    <source>
        <dbReference type="Pfam" id="PF13439"/>
    </source>
</evidence>
<feature type="domain" description="Glycosyltransferase subfamily 4-like N-terminal" evidence="2">
    <location>
        <begin position="12"/>
        <end position="174"/>
    </location>
</feature>
<keyword evidence="4" id="KW-1185">Reference proteome</keyword>
<dbReference type="CDD" id="cd03820">
    <property type="entry name" value="GT4_AmsD-like"/>
    <property type="match status" value="1"/>
</dbReference>